<sequence>MATASSTSEQLQAEPEALLNGPAGIPPAGMLPDFDKPAGLNTVFYFSIAMCITFSSLAVLIRIYTRSFLLRSMGYDDYASVVSWLCLLGYLIVALFVTKAGLGVHMWDLRLKEFFGLLYWVNIATIMYNPTAFLAKFSILLQYSRIFNPGGKGNLPVFVAIRIGVFALGFFACVTSIMRTYYTFRVLETSDKSYMLGPFGLWSSAELSTSVITSCLPALPKFFQHIRPKVYRVYKVFSVQSKSTSSSGPDQRDGSRPSKNKPLTKVKNSFAKHGAGLNLTESDTDPYSQLHGEYYTLDEFEASKPQTIMASAPTQASGVGIATRRDELEYGHQGS</sequence>
<feature type="transmembrane region" description="Helical" evidence="7">
    <location>
        <begin position="77"/>
        <end position="97"/>
    </location>
</feature>
<keyword evidence="10" id="KW-1185">Reference proteome</keyword>
<evidence type="ECO:0000256" key="4">
    <source>
        <dbReference type="ARBA" id="ARBA00023136"/>
    </source>
</evidence>
<evidence type="ECO:0000256" key="1">
    <source>
        <dbReference type="ARBA" id="ARBA00004141"/>
    </source>
</evidence>
<comment type="caution">
    <text evidence="9">The sequence shown here is derived from an EMBL/GenBank/DDBJ whole genome shotgun (WGS) entry which is preliminary data.</text>
</comment>
<evidence type="ECO:0000313" key="10">
    <source>
        <dbReference type="Proteomes" id="UP000593566"/>
    </source>
</evidence>
<dbReference type="Pfam" id="PF20684">
    <property type="entry name" value="Fung_rhodopsin"/>
    <property type="match status" value="2"/>
</dbReference>
<dbReference type="AlphaFoldDB" id="A0A8H6CEK7"/>
<accession>A0A8H6CEK7</accession>
<dbReference type="GeneID" id="59329534"/>
<evidence type="ECO:0000313" key="9">
    <source>
        <dbReference type="EMBL" id="KAF6222032.1"/>
    </source>
</evidence>
<feature type="transmembrane region" description="Helical" evidence="7">
    <location>
        <begin position="117"/>
        <end position="143"/>
    </location>
</feature>
<feature type="domain" description="Rhodopsin" evidence="8">
    <location>
        <begin position="163"/>
        <end position="224"/>
    </location>
</feature>
<comment type="subcellular location">
    <subcellularLocation>
        <location evidence="1">Membrane</location>
        <topology evidence="1">Multi-pass membrane protein</topology>
    </subcellularLocation>
</comment>
<comment type="similarity">
    <text evidence="5">Belongs to the SAT4 family.</text>
</comment>
<dbReference type="Proteomes" id="UP000593566">
    <property type="component" value="Unassembled WGS sequence"/>
</dbReference>
<evidence type="ECO:0000259" key="8">
    <source>
        <dbReference type="Pfam" id="PF20684"/>
    </source>
</evidence>
<protein>
    <recommendedName>
        <fullName evidence="8">Rhodopsin domain-containing protein</fullName>
    </recommendedName>
</protein>
<feature type="domain" description="Rhodopsin" evidence="8">
    <location>
        <begin position="61"/>
        <end position="149"/>
    </location>
</feature>
<feature type="transmembrane region" description="Helical" evidence="7">
    <location>
        <begin position="43"/>
        <end position="65"/>
    </location>
</feature>
<keyword evidence="4 7" id="KW-0472">Membrane</keyword>
<keyword evidence="2 7" id="KW-0812">Transmembrane</keyword>
<keyword evidence="3 7" id="KW-1133">Transmembrane helix</keyword>
<dbReference type="InterPro" id="IPR052337">
    <property type="entry name" value="SAT4-like"/>
</dbReference>
<dbReference type="GO" id="GO:0016020">
    <property type="term" value="C:membrane"/>
    <property type="evidence" value="ECO:0007669"/>
    <property type="project" value="UniProtKB-SubCell"/>
</dbReference>
<reference evidence="9 10" key="1">
    <citation type="journal article" date="2020" name="Genomics">
        <title>Complete, high-quality genomes from long-read metagenomic sequencing of two wolf lichen thalli reveals enigmatic genome architecture.</title>
        <authorList>
            <person name="McKenzie S.K."/>
            <person name="Walston R.F."/>
            <person name="Allen J.L."/>
        </authorList>
    </citation>
    <scope>NUCLEOTIDE SEQUENCE [LARGE SCALE GENOMIC DNA]</scope>
    <source>
        <strain evidence="9">WasteWater1</strain>
    </source>
</reference>
<name>A0A8H6CEK7_9LECA</name>
<feature type="transmembrane region" description="Helical" evidence="7">
    <location>
        <begin position="155"/>
        <end position="179"/>
    </location>
</feature>
<evidence type="ECO:0000256" key="3">
    <source>
        <dbReference type="ARBA" id="ARBA00022989"/>
    </source>
</evidence>
<gene>
    <name evidence="9" type="ORF">HO133_001117</name>
</gene>
<evidence type="ECO:0000256" key="6">
    <source>
        <dbReference type="SAM" id="MobiDB-lite"/>
    </source>
</evidence>
<dbReference type="RefSeq" id="XP_037151467.1">
    <property type="nucleotide sequence ID" value="XM_037292048.1"/>
</dbReference>
<dbReference type="InterPro" id="IPR049326">
    <property type="entry name" value="Rhodopsin_dom_fungi"/>
</dbReference>
<evidence type="ECO:0000256" key="7">
    <source>
        <dbReference type="SAM" id="Phobius"/>
    </source>
</evidence>
<dbReference type="EMBL" id="JACCJB010000012">
    <property type="protein sequence ID" value="KAF6222032.1"/>
    <property type="molecule type" value="Genomic_DNA"/>
</dbReference>
<evidence type="ECO:0000256" key="5">
    <source>
        <dbReference type="ARBA" id="ARBA00038359"/>
    </source>
</evidence>
<dbReference type="PANTHER" id="PTHR33048">
    <property type="entry name" value="PTH11-LIKE INTEGRAL MEMBRANE PROTEIN (AFU_ORTHOLOGUE AFUA_5G11245)"/>
    <property type="match status" value="1"/>
</dbReference>
<organism evidence="9 10">
    <name type="scientific">Letharia lupina</name>
    <dbReference type="NCBI Taxonomy" id="560253"/>
    <lineage>
        <taxon>Eukaryota</taxon>
        <taxon>Fungi</taxon>
        <taxon>Dikarya</taxon>
        <taxon>Ascomycota</taxon>
        <taxon>Pezizomycotina</taxon>
        <taxon>Lecanoromycetes</taxon>
        <taxon>OSLEUM clade</taxon>
        <taxon>Lecanoromycetidae</taxon>
        <taxon>Lecanorales</taxon>
        <taxon>Lecanorineae</taxon>
        <taxon>Parmeliaceae</taxon>
        <taxon>Letharia</taxon>
    </lineage>
</organism>
<feature type="region of interest" description="Disordered" evidence="6">
    <location>
        <begin position="242"/>
        <end position="265"/>
    </location>
</feature>
<proteinExistence type="inferred from homology"/>
<dbReference type="PANTHER" id="PTHR33048:SF47">
    <property type="entry name" value="INTEGRAL MEMBRANE PROTEIN-RELATED"/>
    <property type="match status" value="1"/>
</dbReference>
<evidence type="ECO:0000256" key="2">
    <source>
        <dbReference type="ARBA" id="ARBA00022692"/>
    </source>
</evidence>